<dbReference type="Gene3D" id="2.60.40.10">
    <property type="entry name" value="Immunoglobulins"/>
    <property type="match status" value="2"/>
</dbReference>
<dbReference type="EMBL" id="JACOOO010000042">
    <property type="protein sequence ID" value="MBC5630713.1"/>
    <property type="molecule type" value="Genomic_DNA"/>
</dbReference>
<dbReference type="Gene3D" id="3.40.720.10">
    <property type="entry name" value="Alkaline Phosphatase, subunit A"/>
    <property type="match status" value="3"/>
</dbReference>
<evidence type="ECO:0000313" key="8">
    <source>
        <dbReference type="EMBL" id="MBC5630713.1"/>
    </source>
</evidence>
<feature type="domain" description="CBM6" evidence="7">
    <location>
        <begin position="970"/>
        <end position="1089"/>
    </location>
</feature>
<dbReference type="InterPro" id="IPR013783">
    <property type="entry name" value="Ig-like_fold"/>
</dbReference>
<feature type="region of interest" description="Disordered" evidence="5">
    <location>
        <begin position="1653"/>
        <end position="1701"/>
    </location>
</feature>
<dbReference type="InterPro" id="IPR015914">
    <property type="entry name" value="PAPs_N"/>
</dbReference>
<evidence type="ECO:0000256" key="5">
    <source>
        <dbReference type="SAM" id="MobiDB-lite"/>
    </source>
</evidence>
<keyword evidence="6" id="KW-1133">Transmembrane helix</keyword>
<organism evidence="8 9">
    <name type="scientific">Clostridium hominis</name>
    <dbReference type="NCBI Taxonomy" id="2763036"/>
    <lineage>
        <taxon>Bacteria</taxon>
        <taxon>Bacillati</taxon>
        <taxon>Bacillota</taxon>
        <taxon>Clostridia</taxon>
        <taxon>Eubacteriales</taxon>
        <taxon>Clostridiaceae</taxon>
        <taxon>Clostridium</taxon>
    </lineage>
</organism>
<keyword evidence="1" id="KW-0134">Cell wall</keyword>
<evidence type="ECO:0000256" key="1">
    <source>
        <dbReference type="ARBA" id="ARBA00022512"/>
    </source>
</evidence>
<keyword evidence="4" id="KW-0572">Peptidoglycan-anchor</keyword>
<dbReference type="NCBIfam" id="TIGR01167">
    <property type="entry name" value="LPXTG_anchor"/>
    <property type="match status" value="1"/>
</dbReference>
<evidence type="ECO:0000256" key="4">
    <source>
        <dbReference type="ARBA" id="ARBA00023088"/>
    </source>
</evidence>
<dbReference type="InterPro" id="IPR017850">
    <property type="entry name" value="Alkaline_phosphatase_core_sf"/>
</dbReference>
<accession>A0ABR7DJ75</accession>
<dbReference type="Proteomes" id="UP000596929">
    <property type="component" value="Unassembled WGS sequence"/>
</dbReference>
<gene>
    <name evidence="8" type="ORF">H8S20_17815</name>
</gene>
<evidence type="ECO:0000256" key="3">
    <source>
        <dbReference type="ARBA" id="ARBA00022729"/>
    </source>
</evidence>
<name>A0ABR7DJ75_9CLOT</name>
<dbReference type="PANTHER" id="PTHR45867">
    <property type="entry name" value="PURPLE ACID PHOSPHATASE"/>
    <property type="match status" value="1"/>
</dbReference>
<dbReference type="SUPFAM" id="SSF56300">
    <property type="entry name" value="Metallo-dependent phosphatases"/>
    <property type="match status" value="1"/>
</dbReference>
<dbReference type="SUPFAM" id="SSF49363">
    <property type="entry name" value="Purple acid phosphatase, N-terminal domain"/>
    <property type="match status" value="1"/>
</dbReference>
<dbReference type="InterPro" id="IPR004843">
    <property type="entry name" value="Calcineurin-like_PHP"/>
</dbReference>
<dbReference type="Pfam" id="PF00149">
    <property type="entry name" value="Metallophos"/>
    <property type="match status" value="1"/>
</dbReference>
<dbReference type="Gene3D" id="2.60.40.380">
    <property type="entry name" value="Purple acid phosphatase-like, N-terminal"/>
    <property type="match status" value="1"/>
</dbReference>
<dbReference type="InterPro" id="IPR005084">
    <property type="entry name" value="CBM6"/>
</dbReference>
<dbReference type="Pfam" id="PF00746">
    <property type="entry name" value="Gram_pos_anchor"/>
    <property type="match status" value="1"/>
</dbReference>
<dbReference type="Pfam" id="PF01663">
    <property type="entry name" value="Phosphodiest"/>
    <property type="match status" value="2"/>
</dbReference>
<dbReference type="SUPFAM" id="SSF53649">
    <property type="entry name" value="Alkaline phosphatase-like"/>
    <property type="match status" value="2"/>
</dbReference>
<keyword evidence="9" id="KW-1185">Reference proteome</keyword>
<sequence length="1731" mass="191325">MKVFRRIKRSFALVVALFMILSIIPMEPTYAEDIVQRKVINIVVDGLSDSMYEEIKARGVETPNLALIANGSRLREVETVIPAYGGSQAVALTGAATDTNRFLYRYYDGTTNSVISDTNISFKMEAQTIFEKLIEDNTGIRVLASGWQVADKTIDGRGVFSTGNEDYILKEYSRGDKLVSIDTIANDIITAINSENTPEFITAYSNDIKMAGWGGTDSSINSKLDDIVRLIDTKVGEVVQALKDTGKFEDTTIILNSLAPIYTIGSKITTSNLASKITVATGVKSVESGGGAIPEDAKVVVIKQYIMAYAQLYFTDAATEEDKTKVLEYLNDKTSEIGKDIESIYYYEDLGLSSDYCDYLINPIEGKSFSAAGSGVYRTDDLHLKEVFCIVSGNDIENGSGVKGDLSIKDIVPTICSILGVNPPNNNEGRVWTFEQVSSAPVITITYPSNNLTVYKEVINLTGTVNISSIVKVNGIEVDVTGNKFSTDVTLKKGKNDILIEATNYDGKTSSSVVSVNYVVKPEIPDGNVIVYINWDGFANYYVELAEAQGRIPTLSNIKENEGVYFSNAYTGIPSITNPMQAAISSGTTSKYTGNSYRHFDKRQNKVIQEPISRRNEAETLAESVKRQGLNSISINQFAFEDRGNIIGDELNPYVNADVGANGYSDAVARFDTAIKLVTELEAGGIKLDKLPRFISLYMDDLDGVGHNEVETYGLPIAKTEEGRKENILDRLEIMDTKLGEFIQACKDAGIYDKMSFVLTADHGMANFGAQNSLGDDSTKSKLLDLMSAIESLGEGYKCEFLHPSQIAVPSEGTDIAIVTVGLQAQISYVGEFNDEIIAEKNTKILEVLKVKNYIGEVMLPNEIESRGVSKGFADLIVSPKTPYHFHGPTVTGLTARGQHDSLEDEAQHIGSFMWGNGVKKGEVYTEKIYNTDFAATMSELLGLNYPLDSTGNIIYGALNTPKIKDEYIQAIEAESATVNGAANKYFDENASNGMAITGINSEGSFVEFINVPEATKMEVNYSAENDGKLVLYVNDKIVRDIYFPETETENKYQGKTINIDLNKGDSVKFVFESRRGSAKVNLDKIDFYNNEEQVEDTIKTGDPFTVVMTPNGDTENSMGFAWYTDKDIKGTVVQVVEAKGEESDFSNATNFNGICTTIGVKLNGDNVVYESHKVIANNLKPGTKYFYKVGDGTTWSEVGSFTTSSQGDFSFVYLTDSQGKNEGDYDVWSETLEAAISKFEDSKFLVMAGDMVDAGLNVPNNEQEWIHYFEKAKKSLLNLPIAPVIGNHEGRNNTGFNNHFNLPTISGVMATPDNSVYSFDYNDVHFAMLNTEMTESAEMFQPQIDWLKRDMIATDKKWRIVVLHKPMYSTSSHIKDKDIVEIIKPMLEPVIDELGIDLVLQGHDHIYARTHQIYNGHVTNDKVVDGKVTNPKGTMYIVNNTSGFKYYDQHQDAQLQYFEKTGQPNEQVYSGIKVSGNELRVESYLLNSDTLYDSYAIERTDVAPNKVEDFMLSETKDGNIKLTWTGVKDAKEYVIYEIDNKIGQNWSKRIDKNEEGNSYEITLDIKYSNEYRFAIKTVIGRSYSEAVEAITEEIKCLIEDIDKIPAKIELKHKELVYSLVDRYNNLSENHKILVVNYNKLEEAVNKIKDLEGETEKPGNGGGNEENNQENGGPSEGGDGNVDETVDSNGDSSKGDNLPQTGSDISSSTVLIIALFIVASGYFIVNKKNIA</sequence>
<keyword evidence="2" id="KW-0964">Secreted</keyword>
<dbReference type="InterPro" id="IPR008979">
    <property type="entry name" value="Galactose-bd-like_sf"/>
</dbReference>
<dbReference type="Pfam" id="PF16656">
    <property type="entry name" value="Pur_ac_phosph_N"/>
    <property type="match status" value="1"/>
</dbReference>
<dbReference type="PANTHER" id="PTHR45867:SF3">
    <property type="entry name" value="ACID PHOSPHATASE TYPE 7"/>
    <property type="match status" value="1"/>
</dbReference>
<dbReference type="InterPro" id="IPR008963">
    <property type="entry name" value="Purple_acid_Pase-like_N"/>
</dbReference>
<protein>
    <submittedName>
        <fullName evidence="8">Alkaline phosphatase family protein</fullName>
    </submittedName>
</protein>
<keyword evidence="6" id="KW-0472">Membrane</keyword>
<dbReference type="Gene3D" id="3.60.21.10">
    <property type="match status" value="1"/>
</dbReference>
<evidence type="ECO:0000256" key="2">
    <source>
        <dbReference type="ARBA" id="ARBA00022525"/>
    </source>
</evidence>
<dbReference type="Gene3D" id="2.60.120.260">
    <property type="entry name" value="Galactose-binding domain-like"/>
    <property type="match status" value="1"/>
</dbReference>
<reference evidence="8 9" key="1">
    <citation type="submission" date="2020-08" db="EMBL/GenBank/DDBJ databases">
        <title>Genome public.</title>
        <authorList>
            <person name="Liu C."/>
            <person name="Sun Q."/>
        </authorList>
    </citation>
    <scope>NUCLEOTIDE SEQUENCE [LARGE SCALE GENOMIC DNA]</scope>
    <source>
        <strain evidence="8 9">NSJ-6</strain>
    </source>
</reference>
<dbReference type="Pfam" id="PF09136">
    <property type="entry name" value="Glucodextran_B"/>
    <property type="match status" value="1"/>
</dbReference>
<feature type="transmembrane region" description="Helical" evidence="6">
    <location>
        <begin position="1705"/>
        <end position="1725"/>
    </location>
</feature>
<dbReference type="InterPro" id="IPR029052">
    <property type="entry name" value="Metallo-depent_PP-like"/>
</dbReference>
<dbReference type="PROSITE" id="PS51175">
    <property type="entry name" value="CBM6"/>
    <property type="match status" value="1"/>
</dbReference>
<evidence type="ECO:0000313" key="9">
    <source>
        <dbReference type="Proteomes" id="UP000596929"/>
    </source>
</evidence>
<dbReference type="InterPro" id="IPR019931">
    <property type="entry name" value="LPXTG_anchor"/>
</dbReference>
<dbReference type="InterPro" id="IPR002591">
    <property type="entry name" value="Phosphodiest/P_Trfase"/>
</dbReference>
<dbReference type="RefSeq" id="WP_186860960.1">
    <property type="nucleotide sequence ID" value="NZ_JACOOO010000042.1"/>
</dbReference>
<keyword evidence="3" id="KW-0732">Signal</keyword>
<dbReference type="SUPFAM" id="SSF49785">
    <property type="entry name" value="Galactose-binding domain-like"/>
    <property type="match status" value="1"/>
</dbReference>
<keyword evidence="6" id="KW-0812">Transmembrane</keyword>
<proteinExistence type="predicted"/>
<evidence type="ECO:0000256" key="6">
    <source>
        <dbReference type="SAM" id="Phobius"/>
    </source>
</evidence>
<comment type="caution">
    <text evidence="8">The sequence shown here is derived from an EMBL/GenBank/DDBJ whole genome shotgun (WGS) entry which is preliminary data.</text>
</comment>
<evidence type="ECO:0000259" key="7">
    <source>
        <dbReference type="PROSITE" id="PS51175"/>
    </source>
</evidence>